<keyword evidence="2" id="KW-1185">Reference proteome</keyword>
<dbReference type="PANTHER" id="PTHR31891">
    <property type="entry name" value="FORMAMIDASE C869.04-RELATED"/>
    <property type="match status" value="1"/>
</dbReference>
<dbReference type="Gene3D" id="3.10.28.20">
    <property type="entry name" value="Acetamidase/Formamidase-like domains"/>
    <property type="match status" value="1"/>
</dbReference>
<dbReference type="AlphaFoldDB" id="A0A1I3Y0M8"/>
<accession>A0A1I3Y0M8</accession>
<dbReference type="InterPro" id="IPR004304">
    <property type="entry name" value="FmdA_AmdA"/>
</dbReference>
<gene>
    <name evidence="1" type="ORF">SAMN05518846_110171</name>
</gene>
<name>A0A1I3Y0M8_9BACL</name>
<dbReference type="STRING" id="1884381.SAMN05518846_110171"/>
<organism evidence="1 2">
    <name type="scientific">Brevibacillus centrosporus</name>
    <dbReference type="NCBI Taxonomy" id="54910"/>
    <lineage>
        <taxon>Bacteria</taxon>
        <taxon>Bacillati</taxon>
        <taxon>Bacillota</taxon>
        <taxon>Bacilli</taxon>
        <taxon>Bacillales</taxon>
        <taxon>Paenibacillaceae</taxon>
        <taxon>Brevibacillus</taxon>
    </lineage>
</organism>
<proteinExistence type="predicted"/>
<sequence>MKVVAKTHHIYSFAPDLQPVLTVASGDEVVFETYDCYREQLKVPTRNQLFALQGLNPATGPVAVHGAVPGDTLKITVISIDLDEEGTMYLRPGAGILHKYVAEPEVKKFRVEGGKVHFNEKHALAIKPMIGVIGVSPKSGDITTYSPGMHGGNMDTKEITEGAVVYLPVSVDGANLAIGDLHALMGDGEATVCGVEIGGRVRVKVELVKGQCFVTPVVEDREQVYVVASAATMDEACQLATEYMFEFLRERLESYEANEIVCLMGISGDLRVSQMVNPLKTAKFAIPKAVFDVTFEKSRG</sequence>
<dbReference type="SUPFAM" id="SSF141130">
    <property type="entry name" value="Acetamidase/Formamidase-like"/>
    <property type="match status" value="1"/>
</dbReference>
<dbReference type="Gene3D" id="2.60.120.580">
    <property type="entry name" value="Acetamidase/Formamidase-like domains"/>
    <property type="match status" value="1"/>
</dbReference>
<dbReference type="EMBL" id="FORT01000010">
    <property type="protein sequence ID" value="SFK25320.1"/>
    <property type="molecule type" value="Genomic_DNA"/>
</dbReference>
<evidence type="ECO:0000313" key="1">
    <source>
        <dbReference type="EMBL" id="SFK25320.1"/>
    </source>
</evidence>
<dbReference type="Gene3D" id="2.40.10.120">
    <property type="match status" value="1"/>
</dbReference>
<reference evidence="2" key="1">
    <citation type="submission" date="2016-10" db="EMBL/GenBank/DDBJ databases">
        <authorList>
            <person name="Varghese N."/>
            <person name="Submissions S."/>
        </authorList>
    </citation>
    <scope>NUCLEOTIDE SEQUENCE [LARGE SCALE GENOMIC DNA]</scope>
    <source>
        <strain evidence="2">OK042</strain>
    </source>
</reference>
<dbReference type="RefSeq" id="WP_092270940.1">
    <property type="nucleotide sequence ID" value="NZ_FORT01000010.1"/>
</dbReference>
<dbReference type="Proteomes" id="UP000198915">
    <property type="component" value="Unassembled WGS sequence"/>
</dbReference>
<dbReference type="GO" id="GO:0016811">
    <property type="term" value="F:hydrolase activity, acting on carbon-nitrogen (but not peptide) bonds, in linear amides"/>
    <property type="evidence" value="ECO:0007669"/>
    <property type="project" value="InterPro"/>
</dbReference>
<dbReference type="Pfam" id="PF03069">
    <property type="entry name" value="FmdA_AmdA"/>
    <property type="match status" value="2"/>
</dbReference>
<evidence type="ECO:0000313" key="2">
    <source>
        <dbReference type="Proteomes" id="UP000198915"/>
    </source>
</evidence>
<dbReference type="PANTHER" id="PTHR31891:SF1">
    <property type="entry name" value="FORMAMIDASE C869.04-RELATED"/>
    <property type="match status" value="1"/>
</dbReference>
<protein>
    <submittedName>
        <fullName evidence="1">Amidase</fullName>
    </submittedName>
</protein>